<gene>
    <name evidence="1" type="ORF">AK812_SmicGene22912</name>
</gene>
<dbReference type="EMBL" id="LSRX01000519">
    <property type="protein sequence ID" value="OLP94999.1"/>
    <property type="molecule type" value="Genomic_DNA"/>
</dbReference>
<dbReference type="AlphaFoldDB" id="A0A1Q9DIL2"/>
<organism evidence="1 2">
    <name type="scientific">Symbiodinium microadriaticum</name>
    <name type="common">Dinoflagellate</name>
    <name type="synonym">Zooxanthella microadriatica</name>
    <dbReference type="NCBI Taxonomy" id="2951"/>
    <lineage>
        <taxon>Eukaryota</taxon>
        <taxon>Sar</taxon>
        <taxon>Alveolata</taxon>
        <taxon>Dinophyceae</taxon>
        <taxon>Suessiales</taxon>
        <taxon>Symbiodiniaceae</taxon>
        <taxon>Symbiodinium</taxon>
    </lineage>
</organism>
<evidence type="ECO:0000313" key="2">
    <source>
        <dbReference type="Proteomes" id="UP000186817"/>
    </source>
</evidence>
<keyword evidence="2" id="KW-1185">Reference proteome</keyword>
<proteinExistence type="predicted"/>
<comment type="caution">
    <text evidence="1">The sequence shown here is derived from an EMBL/GenBank/DDBJ whole genome shotgun (WGS) entry which is preliminary data.</text>
</comment>
<protein>
    <submittedName>
        <fullName evidence="1">Uncharacterized protein</fullName>
    </submittedName>
</protein>
<accession>A0A1Q9DIL2</accession>
<dbReference type="Proteomes" id="UP000186817">
    <property type="component" value="Unassembled WGS sequence"/>
</dbReference>
<name>A0A1Q9DIL2_SYMMI</name>
<reference evidence="1 2" key="1">
    <citation type="submission" date="2016-02" db="EMBL/GenBank/DDBJ databases">
        <title>Genome analysis of coral dinoflagellate symbionts highlights evolutionary adaptations to a symbiotic lifestyle.</title>
        <authorList>
            <person name="Aranda M."/>
            <person name="Li Y."/>
            <person name="Liew Y.J."/>
            <person name="Baumgarten S."/>
            <person name="Simakov O."/>
            <person name="Wilson M."/>
            <person name="Piel J."/>
            <person name="Ashoor H."/>
            <person name="Bougouffa S."/>
            <person name="Bajic V.B."/>
            <person name="Ryu T."/>
            <person name="Ravasi T."/>
            <person name="Bayer T."/>
            <person name="Micklem G."/>
            <person name="Kim H."/>
            <person name="Bhak J."/>
            <person name="Lajeunesse T.C."/>
            <person name="Voolstra C.R."/>
        </authorList>
    </citation>
    <scope>NUCLEOTIDE SEQUENCE [LARGE SCALE GENOMIC DNA]</scope>
    <source>
        <strain evidence="1 2">CCMP2467</strain>
    </source>
</reference>
<sequence length="142" mass="15667">MWERFGSSLTLQAEAAEWLRVSLSVQRSPACAMSTACASWNVLYSDCWTEAESCNNPDGGRARRGPDVFDRFADFSASPQCESLWQERRSSSVTTHRQVLMLPKTDPATRNLSESTKSAPEYAAVMAPRGNLTGTVCKQACH</sequence>
<evidence type="ECO:0000313" key="1">
    <source>
        <dbReference type="EMBL" id="OLP94999.1"/>
    </source>
</evidence>